<comment type="caution">
    <text evidence="1">The sequence shown here is derived from an EMBL/GenBank/DDBJ whole genome shotgun (WGS) entry which is preliminary data.</text>
</comment>
<evidence type="ECO:0000313" key="2">
    <source>
        <dbReference type="Proteomes" id="UP000190322"/>
    </source>
</evidence>
<organism evidence="1 2">
    <name type="scientific">Moraxella canis</name>
    <dbReference type="NCBI Taxonomy" id="90239"/>
    <lineage>
        <taxon>Bacteria</taxon>
        <taxon>Pseudomonadati</taxon>
        <taxon>Pseudomonadota</taxon>
        <taxon>Gammaproteobacteria</taxon>
        <taxon>Moraxellales</taxon>
        <taxon>Moraxellaceae</taxon>
        <taxon>Moraxella</taxon>
    </lineage>
</organism>
<dbReference type="EMBL" id="MUXT01000006">
    <property type="protein sequence ID" value="OOR83911.1"/>
    <property type="molecule type" value="Genomic_DNA"/>
</dbReference>
<dbReference type="InterPro" id="IPR010064">
    <property type="entry name" value="HK97-gp10_tail"/>
</dbReference>
<accession>A0A1S9ZLH1</accession>
<proteinExistence type="predicted"/>
<sequence>MKLEGFKELNDKLHELRDVVGNRDTGGTLYQSLMYSSTPMLNQAKANAPFLTGVIKASLKRRRLTKGASSNIDGAAVGIYVALKGKREERTNAYYFIFHEEYGARGRPATPFIRPAFQSNKDNATDRFAQKLGQRIDKIMG</sequence>
<dbReference type="NCBIfam" id="TIGR01725">
    <property type="entry name" value="phge_HK97_gp10"/>
    <property type="match status" value="1"/>
</dbReference>
<protein>
    <recommendedName>
        <fullName evidence="3">HK97 gp10 family phage protein</fullName>
    </recommendedName>
</protein>
<evidence type="ECO:0000313" key="1">
    <source>
        <dbReference type="EMBL" id="OOR83911.1"/>
    </source>
</evidence>
<name>A0A1S9ZLH1_9GAMM</name>
<dbReference type="AlphaFoldDB" id="A0A1S9ZLH1"/>
<reference evidence="1 2" key="1">
    <citation type="submission" date="2017-02" db="EMBL/GenBank/DDBJ databases">
        <title>Draft genome sequence of Moraxella canis CCUG 8415A type strain.</title>
        <authorList>
            <person name="Engstrom-Jakobsson H."/>
            <person name="Salva-Serra F."/>
            <person name="Thorell K."/>
            <person name="Gonzales-Siles L."/>
            <person name="Karlsson R."/>
            <person name="Boulund F."/>
            <person name="Engstrand L."/>
            <person name="Moore E."/>
        </authorList>
    </citation>
    <scope>NUCLEOTIDE SEQUENCE [LARGE SCALE GENOMIC DNA]</scope>
    <source>
        <strain evidence="1 2">CCUG 8415A</strain>
    </source>
</reference>
<dbReference type="RefSeq" id="WP_078256044.1">
    <property type="nucleotide sequence ID" value="NZ_MUXT01000006.1"/>
</dbReference>
<dbReference type="Proteomes" id="UP000190322">
    <property type="component" value="Unassembled WGS sequence"/>
</dbReference>
<gene>
    <name evidence="1" type="ORF">B0180_05575</name>
</gene>
<evidence type="ECO:0008006" key="3">
    <source>
        <dbReference type="Google" id="ProtNLM"/>
    </source>
</evidence>